<dbReference type="PANTHER" id="PTHR47303:SF1">
    <property type="entry name" value="NF-KAPPA-B INHIBITOR BETA"/>
    <property type="match status" value="1"/>
</dbReference>
<dbReference type="SUPFAM" id="SSF48403">
    <property type="entry name" value="Ankyrin repeat"/>
    <property type="match status" value="1"/>
</dbReference>
<gene>
    <name evidence="1" type="ORF">M8C21_026168</name>
</gene>
<dbReference type="PANTHER" id="PTHR47303">
    <property type="match status" value="1"/>
</dbReference>
<dbReference type="Proteomes" id="UP001206925">
    <property type="component" value="Unassembled WGS sequence"/>
</dbReference>
<reference evidence="1" key="1">
    <citation type="submission" date="2022-06" db="EMBL/GenBank/DDBJ databases">
        <title>Uncovering the hologenomic basis of an extraordinary plant invasion.</title>
        <authorList>
            <person name="Bieker V.C."/>
            <person name="Martin M.D."/>
            <person name="Gilbert T."/>
            <person name="Hodgins K."/>
            <person name="Battlay P."/>
            <person name="Petersen B."/>
            <person name="Wilson J."/>
        </authorList>
    </citation>
    <scope>NUCLEOTIDE SEQUENCE</scope>
    <source>
        <strain evidence="1">AA19_3_7</strain>
        <tissue evidence="1">Leaf</tissue>
    </source>
</reference>
<proteinExistence type="predicted"/>
<accession>A0AAD5BW54</accession>
<name>A0AAD5BW54_AMBAR</name>
<comment type="caution">
    <text evidence="1">The sequence shown here is derived from an EMBL/GenBank/DDBJ whole genome shotgun (WGS) entry which is preliminary data.</text>
</comment>
<sequence length="239" mass="27046">MGDWEKAQEFINKDSDALTDKINSSGSTALHVAIGNPQNNFILEKLLLQINPELLPTLVNNRKQNPLHYAAILGNTIAAEKLVEKNPQLLFIVDYENDLPIERAIYGSHKTTFLYLLQACKQHIGLSQIDGYHNPFEGEHGVQLLSSSIAVGFLDIAYDILKEYPVLARTHVTNVRPALHSIAKLRDAYPSAKRYNFYQKFVYSHVPAENQSLDDIYDIENQKSYKAKLVTKSCIYRGL</sequence>
<keyword evidence="2" id="KW-1185">Reference proteome</keyword>
<dbReference type="AlphaFoldDB" id="A0AAD5BW54"/>
<dbReference type="Gene3D" id="1.25.40.20">
    <property type="entry name" value="Ankyrin repeat-containing domain"/>
    <property type="match status" value="1"/>
</dbReference>
<evidence type="ECO:0000313" key="2">
    <source>
        <dbReference type="Proteomes" id="UP001206925"/>
    </source>
</evidence>
<protein>
    <submittedName>
        <fullName evidence="1">Uncharacterized protein</fullName>
    </submittedName>
</protein>
<evidence type="ECO:0000313" key="1">
    <source>
        <dbReference type="EMBL" id="KAI7730833.1"/>
    </source>
</evidence>
<dbReference type="InterPro" id="IPR036770">
    <property type="entry name" value="Ankyrin_rpt-contain_sf"/>
</dbReference>
<organism evidence="1 2">
    <name type="scientific">Ambrosia artemisiifolia</name>
    <name type="common">Common ragweed</name>
    <dbReference type="NCBI Taxonomy" id="4212"/>
    <lineage>
        <taxon>Eukaryota</taxon>
        <taxon>Viridiplantae</taxon>
        <taxon>Streptophyta</taxon>
        <taxon>Embryophyta</taxon>
        <taxon>Tracheophyta</taxon>
        <taxon>Spermatophyta</taxon>
        <taxon>Magnoliopsida</taxon>
        <taxon>eudicotyledons</taxon>
        <taxon>Gunneridae</taxon>
        <taxon>Pentapetalae</taxon>
        <taxon>asterids</taxon>
        <taxon>campanulids</taxon>
        <taxon>Asterales</taxon>
        <taxon>Asteraceae</taxon>
        <taxon>Asteroideae</taxon>
        <taxon>Heliantheae alliance</taxon>
        <taxon>Heliantheae</taxon>
        <taxon>Ambrosia</taxon>
    </lineage>
</organism>
<dbReference type="EMBL" id="JAMZMK010010618">
    <property type="protein sequence ID" value="KAI7730833.1"/>
    <property type="molecule type" value="Genomic_DNA"/>
</dbReference>